<reference evidence="14 15" key="1">
    <citation type="submission" date="2015-05" db="EMBL/GenBank/DDBJ databases">
        <title>Distinctive expansion of gene families associated with plant cell wall degradation and secondary metabolism in the genomes of grapevine trunk pathogens.</title>
        <authorList>
            <person name="Lawrence D.P."/>
            <person name="Travadon R."/>
            <person name="Rolshausen P.E."/>
            <person name="Baumgartner K."/>
        </authorList>
    </citation>
    <scope>NUCLEOTIDE SEQUENCE [LARGE SCALE GENOMIC DNA]</scope>
    <source>
        <strain evidence="14">UCRPC4</strain>
    </source>
</reference>
<keyword evidence="13" id="KW-1133">Transmembrane helix</keyword>
<reference evidence="14 15" key="2">
    <citation type="submission" date="2015-05" db="EMBL/GenBank/DDBJ databases">
        <authorList>
            <person name="Morales-Cruz A."/>
            <person name="Amrine K.C."/>
            <person name="Cantu D."/>
        </authorList>
    </citation>
    <scope>NUCLEOTIDE SEQUENCE [LARGE SCALE GENOMIC DNA]</scope>
    <source>
        <strain evidence="14">UCRPC4</strain>
    </source>
</reference>
<comment type="similarity">
    <text evidence="1 10">Belongs to the alkaline phosphatase family.</text>
</comment>
<comment type="cofactor">
    <cofactor evidence="9">
        <name>Zn(2+)</name>
        <dbReference type="ChEBI" id="CHEBI:29105"/>
    </cofactor>
    <text evidence="9">Binds 2 Zn(2+) ions.</text>
</comment>
<evidence type="ECO:0000256" key="4">
    <source>
        <dbReference type="ARBA" id="ARBA00022723"/>
    </source>
</evidence>
<evidence type="ECO:0000313" key="14">
    <source>
        <dbReference type="EMBL" id="KKY18055.1"/>
    </source>
</evidence>
<feature type="binding site" evidence="9">
    <location>
        <position position="203"/>
    </location>
    <ligand>
        <name>Mg(2+)</name>
        <dbReference type="ChEBI" id="CHEBI:18420"/>
    </ligand>
</feature>
<evidence type="ECO:0000256" key="7">
    <source>
        <dbReference type="ARBA" id="ARBA00022842"/>
    </source>
</evidence>
<dbReference type="PROSITE" id="PS00123">
    <property type="entry name" value="ALKALINE_PHOSPHATASE"/>
    <property type="match status" value="1"/>
</dbReference>
<dbReference type="GO" id="GO:0000329">
    <property type="term" value="C:fungal-type vacuole membrane"/>
    <property type="evidence" value="ECO:0007669"/>
    <property type="project" value="TreeGrafter"/>
</dbReference>
<dbReference type="InterPro" id="IPR018299">
    <property type="entry name" value="Alkaline_phosphatase_AS"/>
</dbReference>
<evidence type="ECO:0000313" key="15">
    <source>
        <dbReference type="Proteomes" id="UP000053317"/>
    </source>
</evidence>
<evidence type="ECO:0000256" key="1">
    <source>
        <dbReference type="ARBA" id="ARBA00005984"/>
    </source>
</evidence>
<dbReference type="Proteomes" id="UP000053317">
    <property type="component" value="Unassembled WGS sequence"/>
</dbReference>
<dbReference type="AlphaFoldDB" id="A0A0G2GMG6"/>
<evidence type="ECO:0000256" key="10">
    <source>
        <dbReference type="RuleBase" id="RU003946"/>
    </source>
</evidence>
<keyword evidence="5 11" id="KW-0378">Hydrolase</keyword>
<evidence type="ECO:0000256" key="13">
    <source>
        <dbReference type="SAM" id="Phobius"/>
    </source>
</evidence>
<dbReference type="EMBL" id="LCWF01000133">
    <property type="protein sequence ID" value="KKY18055.1"/>
    <property type="molecule type" value="Genomic_DNA"/>
</dbReference>
<evidence type="ECO:0000256" key="9">
    <source>
        <dbReference type="PIRSR" id="PIRSR601952-2"/>
    </source>
</evidence>
<proteinExistence type="inferred from homology"/>
<evidence type="ECO:0000256" key="8">
    <source>
        <dbReference type="PIRSR" id="PIRSR601952-1"/>
    </source>
</evidence>
<dbReference type="CDD" id="cd16012">
    <property type="entry name" value="ALP"/>
    <property type="match status" value="1"/>
</dbReference>
<dbReference type="FunFam" id="3.40.720.10:FF:000063">
    <property type="entry name" value="Alkaline phosphatase"/>
    <property type="match status" value="1"/>
</dbReference>
<keyword evidence="15" id="KW-1185">Reference proteome</keyword>
<feature type="binding site" evidence="9">
    <location>
        <position position="354"/>
    </location>
    <ligand>
        <name>Zn(2+)</name>
        <dbReference type="ChEBI" id="CHEBI:29105"/>
        <label>2</label>
    </ligand>
</feature>
<dbReference type="Gene3D" id="1.10.60.40">
    <property type="match status" value="1"/>
</dbReference>
<dbReference type="SUPFAM" id="SSF53649">
    <property type="entry name" value="Alkaline phosphatase-like"/>
    <property type="match status" value="1"/>
</dbReference>
<name>A0A0G2GMG6_PHACM</name>
<keyword evidence="13" id="KW-0472">Membrane</keyword>
<comment type="caution">
    <text evidence="14">The sequence shown here is derived from an EMBL/GenBank/DDBJ whole genome shotgun (WGS) entry which is preliminary data.</text>
</comment>
<gene>
    <name evidence="14" type="ORF">UCRPC4_g05258</name>
</gene>
<dbReference type="Gene3D" id="3.40.720.10">
    <property type="entry name" value="Alkaline Phosphatase, subunit A"/>
    <property type="match status" value="1"/>
</dbReference>
<feature type="binding site" evidence="9">
    <location>
        <position position="394"/>
    </location>
    <ligand>
        <name>Zn(2+)</name>
        <dbReference type="ChEBI" id="CHEBI:29105"/>
        <label>2</label>
    </ligand>
</feature>
<evidence type="ECO:0000256" key="3">
    <source>
        <dbReference type="ARBA" id="ARBA00022553"/>
    </source>
</evidence>
<keyword evidence="4 9" id="KW-0479">Metal-binding</keyword>
<dbReference type="InterPro" id="IPR017850">
    <property type="entry name" value="Alkaline_phosphatase_core_sf"/>
</dbReference>
<evidence type="ECO:0000256" key="2">
    <source>
        <dbReference type="ARBA" id="ARBA00012647"/>
    </source>
</evidence>
<organism evidence="14 15">
    <name type="scientific">Phaeomoniella chlamydospora</name>
    <name type="common">Phaeoacremonium chlamydosporum</name>
    <dbReference type="NCBI Taxonomy" id="158046"/>
    <lineage>
        <taxon>Eukaryota</taxon>
        <taxon>Fungi</taxon>
        <taxon>Dikarya</taxon>
        <taxon>Ascomycota</taxon>
        <taxon>Pezizomycotina</taxon>
        <taxon>Eurotiomycetes</taxon>
        <taxon>Chaetothyriomycetidae</taxon>
        <taxon>Phaeomoniellales</taxon>
        <taxon>Phaeomoniellaceae</taxon>
        <taxon>Phaeomoniella</taxon>
    </lineage>
</organism>
<dbReference type="EC" id="3.1.3.1" evidence="2 11"/>
<feature type="binding site" evidence="9">
    <location>
        <position position="102"/>
    </location>
    <ligand>
        <name>Zn(2+)</name>
        <dbReference type="ChEBI" id="CHEBI:29105"/>
        <label>2</label>
    </ligand>
</feature>
<keyword evidence="13" id="KW-0812">Transmembrane</keyword>
<evidence type="ECO:0000256" key="11">
    <source>
        <dbReference type="RuleBase" id="RU003947"/>
    </source>
</evidence>
<comment type="cofactor">
    <cofactor evidence="9">
        <name>Mg(2+)</name>
        <dbReference type="ChEBI" id="CHEBI:18420"/>
    </cofactor>
    <text evidence="9">Binds 1 Mg(2+) ion.</text>
</comment>
<dbReference type="GO" id="GO:0004035">
    <property type="term" value="F:alkaline phosphatase activity"/>
    <property type="evidence" value="ECO:0007669"/>
    <property type="project" value="UniProtKB-EC"/>
</dbReference>
<feature type="binding site" evidence="9">
    <location>
        <position position="102"/>
    </location>
    <ligand>
        <name>Mg(2+)</name>
        <dbReference type="ChEBI" id="CHEBI:18420"/>
    </ligand>
</feature>
<dbReference type="PANTHER" id="PTHR11596:SF5">
    <property type="entry name" value="ALKALINE PHOSPHATASE"/>
    <property type="match status" value="1"/>
</dbReference>
<evidence type="ECO:0000256" key="5">
    <source>
        <dbReference type="ARBA" id="ARBA00022801"/>
    </source>
</evidence>
<dbReference type="SMART" id="SM00098">
    <property type="entry name" value="alkPPc"/>
    <property type="match status" value="1"/>
</dbReference>
<comment type="catalytic activity">
    <reaction evidence="11">
        <text>a phosphate monoester + H2O = an alcohol + phosphate</text>
        <dbReference type="Rhea" id="RHEA:15017"/>
        <dbReference type="ChEBI" id="CHEBI:15377"/>
        <dbReference type="ChEBI" id="CHEBI:30879"/>
        <dbReference type="ChEBI" id="CHEBI:43474"/>
        <dbReference type="ChEBI" id="CHEBI:67140"/>
        <dbReference type="EC" id="3.1.3.1"/>
    </reaction>
</comment>
<dbReference type="GO" id="GO:0046872">
    <property type="term" value="F:metal ion binding"/>
    <property type="evidence" value="ECO:0007669"/>
    <property type="project" value="UniProtKB-KW"/>
</dbReference>
<dbReference type="OrthoDB" id="7392499at2759"/>
<feature type="binding site" evidence="9">
    <location>
        <position position="393"/>
    </location>
    <ligand>
        <name>Zn(2+)</name>
        <dbReference type="ChEBI" id="CHEBI:29105"/>
        <label>2</label>
    </ligand>
</feature>
<feature type="region of interest" description="Disordered" evidence="12">
    <location>
        <begin position="555"/>
        <end position="581"/>
    </location>
</feature>
<evidence type="ECO:0000256" key="6">
    <source>
        <dbReference type="ARBA" id="ARBA00022833"/>
    </source>
</evidence>
<feature type="active site" description="Phosphoserine intermediate" evidence="8">
    <location>
        <position position="150"/>
    </location>
</feature>
<feature type="transmembrane region" description="Helical" evidence="13">
    <location>
        <begin position="47"/>
        <end position="67"/>
    </location>
</feature>
<dbReference type="PRINTS" id="PR00113">
    <property type="entry name" value="ALKPHPHTASE"/>
</dbReference>
<keyword evidence="7 9" id="KW-0460">Magnesium</keyword>
<keyword evidence="3" id="KW-0597">Phosphoprotein</keyword>
<protein>
    <recommendedName>
        <fullName evidence="2 11">Alkaline phosphatase</fullName>
        <ecNumber evidence="2 11">3.1.3.1</ecNumber>
    </recommendedName>
</protein>
<evidence type="ECO:0000256" key="12">
    <source>
        <dbReference type="SAM" id="MobiDB-lite"/>
    </source>
</evidence>
<feature type="binding site" evidence="9">
    <location>
        <position position="505"/>
    </location>
    <ligand>
        <name>Zn(2+)</name>
        <dbReference type="ChEBI" id="CHEBI:29105"/>
        <label>2</label>
    </ligand>
</feature>
<feature type="binding site" evidence="9">
    <location>
        <position position="350"/>
    </location>
    <ligand>
        <name>Zn(2+)</name>
        <dbReference type="ChEBI" id="CHEBI:29105"/>
        <label>2</label>
    </ligand>
</feature>
<dbReference type="PANTHER" id="PTHR11596">
    <property type="entry name" value="ALKALINE PHOSPHATASE"/>
    <property type="match status" value="1"/>
</dbReference>
<feature type="region of interest" description="Disordered" evidence="12">
    <location>
        <begin position="1"/>
        <end position="32"/>
    </location>
</feature>
<dbReference type="InterPro" id="IPR001952">
    <property type="entry name" value="Alkaline_phosphatase"/>
</dbReference>
<feature type="binding site" evidence="9">
    <location>
        <position position="345"/>
    </location>
    <ligand>
        <name>Mg(2+)</name>
        <dbReference type="ChEBI" id="CHEBI:18420"/>
    </ligand>
</feature>
<dbReference type="Pfam" id="PF00245">
    <property type="entry name" value="Alk_phosphatase"/>
    <property type="match status" value="1"/>
</dbReference>
<accession>A0A0G2GMG6</accession>
<keyword evidence="6 9" id="KW-0862">Zinc</keyword>
<feature type="binding site" evidence="9">
    <location>
        <position position="201"/>
    </location>
    <ligand>
        <name>Mg(2+)</name>
        <dbReference type="ChEBI" id="CHEBI:18420"/>
    </ligand>
</feature>
<sequence length="620" mass="68160">MPAEEPLLQRPSSEHSDDRAVEEEDALLTGQRTDRSRTHSWAFWRQVGAFGWAILATIAVIVLAAAYQREHSVAESRRLRNGGWGPDGKPTGKRNMIFMVSDGMGPASLSLTRSWRQYESGLPLDDILVLDQHLIGSSRTRSSSSLVTDSAAGATAFSCGLKSYNGAISVLPDHSPCGTVLEAAKRAGYMTGLVVTTRITDATPACFASHANRREYEDLIAEQEVGYYPLGRQVDLLMGGGRCHFLPNTTSGSCRKDDKDIVEMAKKKGFNYIDTRKDLDDLTDLGKAIELPLLALFAEHDIPYEIDRIHAADTYPSEAEMAKAALDALKAATVDSDKGFFLMIEGSRIDHAGHDNDPAAQVREVMAHDEAFAAVLDFLEKDETEGVLVSTSDHETGGLSTAKQLHQEYPHYRWYPSVLSNATRSMQYVAADWAAWSTGDGAKANRLQKRTYVKVNIADKWLGIKDATDEEADAIIDAEPIWPPMYLFGEMVSRRAQIGWSTHGHSAVDVNIYASNPKHALPLVGNHENTEVGQFISDYLELDIEAITSELKDKHVKTGATGTQDDADVEEGQGWGEWMGPKDLAGKEFGDSLVTLDEYHGDFKHRKREAEGDCGCGLKH</sequence>